<name>A0ABX0N5X9_9BURK</name>
<dbReference type="Proteomes" id="UP000621455">
    <property type="component" value="Unassembled WGS sequence"/>
</dbReference>
<organism evidence="1 2">
    <name type="scientific">Massilia frigida</name>
    <dbReference type="NCBI Taxonomy" id="2609281"/>
    <lineage>
        <taxon>Bacteria</taxon>
        <taxon>Pseudomonadati</taxon>
        <taxon>Pseudomonadota</taxon>
        <taxon>Betaproteobacteria</taxon>
        <taxon>Burkholderiales</taxon>
        <taxon>Oxalobacteraceae</taxon>
        <taxon>Telluria group</taxon>
        <taxon>Massilia</taxon>
    </lineage>
</organism>
<dbReference type="EMBL" id="WHJG01000009">
    <property type="protein sequence ID" value="NHZ79813.1"/>
    <property type="molecule type" value="Genomic_DNA"/>
</dbReference>
<gene>
    <name evidence="1" type="ORF">F2P44_11070</name>
</gene>
<proteinExistence type="predicted"/>
<protein>
    <recommendedName>
        <fullName evidence="3">Lipoprotein</fullName>
    </recommendedName>
</protein>
<comment type="caution">
    <text evidence="1">The sequence shown here is derived from an EMBL/GenBank/DDBJ whole genome shotgun (WGS) entry which is preliminary data.</text>
</comment>
<reference evidence="1 2" key="1">
    <citation type="submission" date="2019-10" db="EMBL/GenBank/DDBJ databases">
        <title>Taxonomy of Antarctic Massilia spp.: description of Massilia rubra sp. nov., Massilia aquatica sp. nov., Massilia mucilaginosa sp. nov., Massilia frigida sp. nov. isolated from streams, lakes and regoliths.</title>
        <authorList>
            <person name="Holochova P."/>
            <person name="Sedlacek I."/>
            <person name="Kralova S."/>
            <person name="Maslanova I."/>
            <person name="Busse H.-J."/>
            <person name="Stankova E."/>
            <person name="Vrbovska V."/>
            <person name="Kovarovic V."/>
            <person name="Bartak M."/>
            <person name="Svec P."/>
            <person name="Pantucek R."/>
        </authorList>
    </citation>
    <scope>NUCLEOTIDE SEQUENCE [LARGE SCALE GENOMIC DNA]</scope>
    <source>
        <strain evidence="1 2">CCM 8695</strain>
    </source>
</reference>
<accession>A0ABX0N5X9</accession>
<evidence type="ECO:0000313" key="1">
    <source>
        <dbReference type="EMBL" id="NHZ79813.1"/>
    </source>
</evidence>
<sequence length="277" mass="30242">MPSSHEQPLPEVIRSLLCVLLAACGKSPTPAPAATSPDAPVASTSAASGESWEVVLLERDEPPNQLIRMMHDAAYLPCVEVAKLLKVAVKPFPVVPDNYGHRRVTRITNGSSTVVKTESLGGEDASSMDPKTGCVYTLPSEKMVSVSVSHAGKSTQVDNGKVTSVEEIPEWPAFAPRGKETTEYTQARTVNGVELRCLAPNFWTMNTNKYLDLREMCVYQTDKVLVDESGDPLILLSHAYANVVNPKYAYTAIVEPLSLRRIPKSEKDPYQVSNWGK</sequence>
<dbReference type="RefSeq" id="WP_167086773.1">
    <property type="nucleotide sequence ID" value="NZ_WHJG01000009.1"/>
</dbReference>
<keyword evidence="2" id="KW-1185">Reference proteome</keyword>
<evidence type="ECO:0008006" key="3">
    <source>
        <dbReference type="Google" id="ProtNLM"/>
    </source>
</evidence>
<evidence type="ECO:0000313" key="2">
    <source>
        <dbReference type="Proteomes" id="UP000621455"/>
    </source>
</evidence>